<accession>A0A1R1I1U5</accession>
<dbReference type="Proteomes" id="UP000187526">
    <property type="component" value="Unassembled WGS sequence"/>
</dbReference>
<sequence length="111" mass="12682">MRKPTLYQSIKAKRRTQSLVIGVTWYTPETWAQVKATAVDPECFEDSFEKWKTMAVAARRNFQRSGVMALECQVVPEEFFAWCARNERQNDSTARGEYVSEKLSAAHDAGS</sequence>
<name>A0A1R1I1U5_9RHOO</name>
<dbReference type="STRING" id="418702.BJN45_14875"/>
<evidence type="ECO:0000313" key="1">
    <source>
        <dbReference type="EMBL" id="OMG52564.1"/>
    </source>
</evidence>
<dbReference type="OrthoDB" id="6638191at2"/>
<reference evidence="1 2" key="1">
    <citation type="submission" date="2016-10" db="EMBL/GenBank/DDBJ databases">
        <title>Alkaliphiles isolated from bioreactors.</title>
        <authorList>
            <person name="Salah Z."/>
            <person name="Rout S.P."/>
            <person name="Humphreys P.N."/>
        </authorList>
    </citation>
    <scope>NUCLEOTIDE SEQUENCE [LARGE SCALE GENOMIC DNA]</scope>
    <source>
        <strain evidence="1 2">ZS02</strain>
    </source>
</reference>
<proteinExistence type="predicted"/>
<dbReference type="RefSeq" id="WP_076096601.1">
    <property type="nucleotide sequence ID" value="NZ_MTHD01000005.1"/>
</dbReference>
<organism evidence="1 2">
    <name type="scientific">Azonexus hydrophilus</name>
    <dbReference type="NCBI Taxonomy" id="418702"/>
    <lineage>
        <taxon>Bacteria</taxon>
        <taxon>Pseudomonadati</taxon>
        <taxon>Pseudomonadota</taxon>
        <taxon>Betaproteobacteria</taxon>
        <taxon>Rhodocyclales</taxon>
        <taxon>Azonexaceae</taxon>
        <taxon>Azonexus</taxon>
    </lineage>
</organism>
<dbReference type="AlphaFoldDB" id="A0A1R1I1U5"/>
<comment type="caution">
    <text evidence="1">The sequence shown here is derived from an EMBL/GenBank/DDBJ whole genome shotgun (WGS) entry which is preliminary data.</text>
</comment>
<protein>
    <submittedName>
        <fullName evidence="1">Uncharacterized protein</fullName>
    </submittedName>
</protein>
<dbReference type="EMBL" id="MTHD01000005">
    <property type="protein sequence ID" value="OMG52564.1"/>
    <property type="molecule type" value="Genomic_DNA"/>
</dbReference>
<keyword evidence="2" id="KW-1185">Reference proteome</keyword>
<gene>
    <name evidence="1" type="ORF">BJN45_14875</name>
</gene>
<evidence type="ECO:0000313" key="2">
    <source>
        <dbReference type="Proteomes" id="UP000187526"/>
    </source>
</evidence>